<protein>
    <submittedName>
        <fullName evidence="2">TAR DNA-binding protein 43 N-terminal domain-containing protein</fullName>
    </submittedName>
</protein>
<accession>A0AC34FBL7</accession>
<reference evidence="2" key="1">
    <citation type="submission" date="2022-11" db="UniProtKB">
        <authorList>
            <consortium name="WormBaseParasite"/>
        </authorList>
    </citation>
    <scope>IDENTIFICATION</scope>
</reference>
<proteinExistence type="predicted"/>
<dbReference type="WBParaSite" id="ES5_v2.g14450.t1">
    <property type="protein sequence ID" value="ES5_v2.g14450.t1"/>
    <property type="gene ID" value="ES5_v2.g14450"/>
</dbReference>
<sequence>MRRQKLLVHVEPIEVELEESDGSLLFANLQSAFPGSSGLYYQSEKSRAKSSVKFDGQKLHAPNANGDWEERDYYVSLGGNRCHTFPFGSYENASKQFEKSVNLVSQLIGGKRSITYGEEIINGLRSPVEKMDSIKQIIQNVGLVKSNNNKQEAVNLTKSEALQRTAAALEANDSSNLTPLEQQFVDLARISTAKDSIIETQRADIRKMQDELHALKKKTKEVKEELQRSELRCRAQDEELTMLRNLGKEQTYMCDRVNDLTKRLVEAKDETDKVTAELNTKIELEIAKATIFEKESNEKTLKINELEAILDRIQHENYDLKKDLEISDAKLIEQSLQFANSSEERAGIQDYLTAENTTLIEKLGIPFLEMNEKLQQKCEELTKKCEEMENLWNAKIQEALKQEVERNNHLTDESKEQEKKVAELSSMVDQMARENNELIRRFETVKLDRDELRRNLAMADSRSSKDHNKSIVGSPLRY</sequence>
<evidence type="ECO:0000313" key="2">
    <source>
        <dbReference type="WBParaSite" id="ES5_v2.g14450.t1"/>
    </source>
</evidence>
<name>A0AC34FBL7_9BILA</name>
<dbReference type="Proteomes" id="UP000887579">
    <property type="component" value="Unplaced"/>
</dbReference>
<evidence type="ECO:0000313" key="1">
    <source>
        <dbReference type="Proteomes" id="UP000887579"/>
    </source>
</evidence>
<organism evidence="1 2">
    <name type="scientific">Panagrolaimus sp. ES5</name>
    <dbReference type="NCBI Taxonomy" id="591445"/>
    <lineage>
        <taxon>Eukaryota</taxon>
        <taxon>Metazoa</taxon>
        <taxon>Ecdysozoa</taxon>
        <taxon>Nematoda</taxon>
        <taxon>Chromadorea</taxon>
        <taxon>Rhabditida</taxon>
        <taxon>Tylenchina</taxon>
        <taxon>Panagrolaimomorpha</taxon>
        <taxon>Panagrolaimoidea</taxon>
        <taxon>Panagrolaimidae</taxon>
        <taxon>Panagrolaimus</taxon>
    </lineage>
</organism>